<reference evidence="1" key="1">
    <citation type="submission" date="2023-10" db="EMBL/GenBank/DDBJ databases">
        <authorList>
            <person name="Domelevo Entfellner J.-B."/>
        </authorList>
    </citation>
    <scope>NUCLEOTIDE SEQUENCE</scope>
</reference>
<keyword evidence="2" id="KW-1185">Reference proteome</keyword>
<organism evidence="1 2">
    <name type="scientific">Sphenostylis stenocarpa</name>
    <dbReference type="NCBI Taxonomy" id="92480"/>
    <lineage>
        <taxon>Eukaryota</taxon>
        <taxon>Viridiplantae</taxon>
        <taxon>Streptophyta</taxon>
        <taxon>Embryophyta</taxon>
        <taxon>Tracheophyta</taxon>
        <taxon>Spermatophyta</taxon>
        <taxon>Magnoliopsida</taxon>
        <taxon>eudicotyledons</taxon>
        <taxon>Gunneridae</taxon>
        <taxon>Pentapetalae</taxon>
        <taxon>rosids</taxon>
        <taxon>fabids</taxon>
        <taxon>Fabales</taxon>
        <taxon>Fabaceae</taxon>
        <taxon>Papilionoideae</taxon>
        <taxon>50 kb inversion clade</taxon>
        <taxon>NPAAA clade</taxon>
        <taxon>indigoferoid/millettioid clade</taxon>
        <taxon>Phaseoleae</taxon>
        <taxon>Sphenostylis</taxon>
    </lineage>
</organism>
<protein>
    <submittedName>
        <fullName evidence="1">Uncharacterized protein</fullName>
    </submittedName>
</protein>
<sequence>MALRCERRRRHVDNLSIEVFKLRGEDLIGGRNKEGISRCPQANISANVGSKEL</sequence>
<dbReference type="AlphaFoldDB" id="A0AA86VTS6"/>
<dbReference type="EMBL" id="OY731404">
    <property type="protein sequence ID" value="CAJ1968729.1"/>
    <property type="molecule type" value="Genomic_DNA"/>
</dbReference>
<gene>
    <name evidence="1" type="ORF">AYBTSS11_LOCUS21872</name>
</gene>
<evidence type="ECO:0000313" key="2">
    <source>
        <dbReference type="Proteomes" id="UP001189624"/>
    </source>
</evidence>
<proteinExistence type="predicted"/>
<evidence type="ECO:0000313" key="1">
    <source>
        <dbReference type="EMBL" id="CAJ1968729.1"/>
    </source>
</evidence>
<dbReference type="Proteomes" id="UP001189624">
    <property type="component" value="Chromosome 7"/>
</dbReference>
<dbReference type="Gramene" id="rna-AYBTSS11_LOCUS21872">
    <property type="protein sequence ID" value="CAJ1968729.1"/>
    <property type="gene ID" value="gene-AYBTSS11_LOCUS21872"/>
</dbReference>
<feature type="non-terminal residue" evidence="1">
    <location>
        <position position="53"/>
    </location>
</feature>
<accession>A0AA86VTS6</accession>
<name>A0AA86VTS6_9FABA</name>